<reference evidence="10 11" key="1">
    <citation type="submission" date="2013-12" db="EMBL/GenBank/DDBJ databases">
        <title>Comparative genomics of Petrotoga isolates.</title>
        <authorList>
            <person name="Nesbo C.L."/>
            <person name="Charchuk R."/>
            <person name="Chow K."/>
        </authorList>
    </citation>
    <scope>NUCLEOTIDE SEQUENCE [LARGE SCALE GENOMIC DNA]</scope>
    <source>
        <strain evidence="10 11">DSM 13574</strain>
    </source>
</reference>
<dbReference type="PANTHER" id="PTHR30578:SF1">
    <property type="entry name" value="NA(+)-TRANSLOCATING NADH-QUINONE REDUCTASE SUBUNIT B"/>
    <property type="match status" value="1"/>
</dbReference>
<evidence type="ECO:0000256" key="1">
    <source>
        <dbReference type="ARBA" id="ARBA00022448"/>
    </source>
</evidence>
<evidence type="ECO:0000256" key="3">
    <source>
        <dbReference type="ARBA" id="ARBA00022630"/>
    </source>
</evidence>
<evidence type="ECO:0000256" key="7">
    <source>
        <dbReference type="ARBA" id="ARBA00022989"/>
    </source>
</evidence>
<feature type="transmembrane region" description="Helical" evidence="9">
    <location>
        <begin position="20"/>
        <end position="47"/>
    </location>
</feature>
<evidence type="ECO:0000256" key="6">
    <source>
        <dbReference type="ARBA" id="ARBA00022967"/>
    </source>
</evidence>
<dbReference type="GO" id="GO:0005886">
    <property type="term" value="C:plasma membrane"/>
    <property type="evidence" value="ECO:0007669"/>
    <property type="project" value="TreeGrafter"/>
</dbReference>
<protein>
    <submittedName>
        <fullName evidence="10">NQR2 and RnfD family protein</fullName>
    </submittedName>
</protein>
<keyword evidence="5 9" id="KW-0812">Transmembrane</keyword>
<dbReference type="PANTHER" id="PTHR30578">
    <property type="entry name" value="ELECTRON TRANSPORT COMPLEX PROTEIN RNFD"/>
    <property type="match status" value="1"/>
</dbReference>
<evidence type="ECO:0000313" key="11">
    <source>
        <dbReference type="Proteomes" id="UP000236434"/>
    </source>
</evidence>
<keyword evidence="3" id="KW-0285">Flavoprotein</keyword>
<feature type="transmembrane region" description="Helical" evidence="9">
    <location>
        <begin position="222"/>
        <end position="242"/>
    </location>
</feature>
<dbReference type="Pfam" id="PF03116">
    <property type="entry name" value="NQR2_RnfD_RnfE"/>
    <property type="match status" value="1"/>
</dbReference>
<evidence type="ECO:0000256" key="9">
    <source>
        <dbReference type="SAM" id="Phobius"/>
    </source>
</evidence>
<organism evidence="10 11">
    <name type="scientific">Petrotoga olearia DSM 13574</name>
    <dbReference type="NCBI Taxonomy" id="1122955"/>
    <lineage>
        <taxon>Bacteria</taxon>
        <taxon>Thermotogati</taxon>
        <taxon>Thermotogota</taxon>
        <taxon>Thermotogae</taxon>
        <taxon>Petrotogales</taxon>
        <taxon>Petrotogaceae</taxon>
        <taxon>Petrotoga</taxon>
    </lineage>
</organism>
<dbReference type="RefSeq" id="WP_211286761.1">
    <property type="nucleotide sequence ID" value="NZ_AZRL01000022.1"/>
</dbReference>
<evidence type="ECO:0000256" key="8">
    <source>
        <dbReference type="ARBA" id="ARBA00023136"/>
    </source>
</evidence>
<dbReference type="AlphaFoldDB" id="A0A2K1NWP3"/>
<evidence type="ECO:0000256" key="4">
    <source>
        <dbReference type="ARBA" id="ARBA00022643"/>
    </source>
</evidence>
<feature type="transmembrane region" description="Helical" evidence="9">
    <location>
        <begin position="254"/>
        <end position="273"/>
    </location>
</feature>
<proteinExistence type="predicted"/>
<feature type="transmembrane region" description="Helical" evidence="9">
    <location>
        <begin position="172"/>
        <end position="190"/>
    </location>
</feature>
<gene>
    <name evidence="10" type="ORF">X929_08730</name>
</gene>
<keyword evidence="7 9" id="KW-1133">Transmembrane helix</keyword>
<comment type="caution">
    <text evidence="10">The sequence shown here is derived from an EMBL/GenBank/DDBJ whole genome shotgun (WGS) entry which is preliminary data.</text>
</comment>
<keyword evidence="1" id="KW-0813">Transport</keyword>
<dbReference type="InterPro" id="IPR004338">
    <property type="entry name" value="NqrB/RnfD"/>
</dbReference>
<sequence>MASGFFQKQVMMRKVLYSLIPIYAFAFYMYGWRLIFLSIFVYGFGILTEYIMERRQKRKVTEAVLVSCTLFVLSLPPATPWWIASIGIIFGVLFAKEVYGGFGRNVFNPAIAGRLFIYITFPNIMTQSWLQPGNFGRVTSDILTSATPLQILANGESFGLFELFFGLRSGSMGEGPIFLILIAAIYLIATKTASWKIMLSTFLSASLLTIFFSLMGLQNTSYPLEFLLSGSFMFVTIFMATDPVTAPKNETSKWFYGIIIGVTAILIRTFSLFPEGTSFGVLMGNTFAALLDTAFTRKKVKA</sequence>
<feature type="transmembrane region" description="Helical" evidence="9">
    <location>
        <begin position="81"/>
        <end position="99"/>
    </location>
</feature>
<keyword evidence="6" id="KW-1278">Translocase</keyword>
<evidence type="ECO:0000256" key="5">
    <source>
        <dbReference type="ARBA" id="ARBA00022692"/>
    </source>
</evidence>
<accession>A0A2K1NWP3</accession>
<feature type="transmembrane region" description="Helical" evidence="9">
    <location>
        <begin position="197"/>
        <end position="216"/>
    </location>
</feature>
<dbReference type="Proteomes" id="UP000236434">
    <property type="component" value="Unassembled WGS sequence"/>
</dbReference>
<name>A0A2K1NWP3_9BACT</name>
<keyword evidence="4" id="KW-0288">FMN</keyword>
<evidence type="ECO:0000313" key="10">
    <source>
        <dbReference type="EMBL" id="PNR94955.1"/>
    </source>
</evidence>
<dbReference type="GO" id="GO:0055085">
    <property type="term" value="P:transmembrane transport"/>
    <property type="evidence" value="ECO:0007669"/>
    <property type="project" value="InterPro"/>
</dbReference>
<keyword evidence="2" id="KW-0597">Phosphoprotein</keyword>
<evidence type="ECO:0000256" key="2">
    <source>
        <dbReference type="ARBA" id="ARBA00022553"/>
    </source>
</evidence>
<dbReference type="EMBL" id="AZRL01000022">
    <property type="protein sequence ID" value="PNR94955.1"/>
    <property type="molecule type" value="Genomic_DNA"/>
</dbReference>
<keyword evidence="8 9" id="KW-0472">Membrane</keyword>